<dbReference type="Proteomes" id="UP001154114">
    <property type="component" value="Chromosome 7"/>
</dbReference>
<gene>
    <name evidence="1" type="ORF">CINC_LOCUS11843</name>
</gene>
<dbReference type="EMBL" id="LR824010">
    <property type="protein sequence ID" value="CAH0625209.1"/>
    <property type="molecule type" value="Genomic_DNA"/>
</dbReference>
<organism evidence="1 2">
    <name type="scientific">Chrysodeixis includens</name>
    <name type="common">Soybean looper</name>
    <name type="synonym">Pseudoplusia includens</name>
    <dbReference type="NCBI Taxonomy" id="689277"/>
    <lineage>
        <taxon>Eukaryota</taxon>
        <taxon>Metazoa</taxon>
        <taxon>Ecdysozoa</taxon>
        <taxon>Arthropoda</taxon>
        <taxon>Hexapoda</taxon>
        <taxon>Insecta</taxon>
        <taxon>Pterygota</taxon>
        <taxon>Neoptera</taxon>
        <taxon>Endopterygota</taxon>
        <taxon>Lepidoptera</taxon>
        <taxon>Glossata</taxon>
        <taxon>Ditrysia</taxon>
        <taxon>Noctuoidea</taxon>
        <taxon>Noctuidae</taxon>
        <taxon>Plusiinae</taxon>
        <taxon>Chrysodeixis</taxon>
    </lineage>
</organism>
<evidence type="ECO:0000313" key="2">
    <source>
        <dbReference type="Proteomes" id="UP001154114"/>
    </source>
</evidence>
<proteinExistence type="predicted"/>
<evidence type="ECO:0000313" key="1">
    <source>
        <dbReference type="EMBL" id="CAH0625209.1"/>
    </source>
</evidence>
<keyword evidence="2" id="KW-1185">Reference proteome</keyword>
<dbReference type="OrthoDB" id="7377407at2759"/>
<reference evidence="1" key="1">
    <citation type="submission" date="2021-12" db="EMBL/GenBank/DDBJ databases">
        <authorList>
            <person name="King R."/>
        </authorList>
    </citation>
    <scope>NUCLEOTIDE SEQUENCE</scope>
</reference>
<name>A0A9P0FX73_CHRIL</name>
<dbReference type="AlphaFoldDB" id="A0A9P0FX73"/>
<protein>
    <submittedName>
        <fullName evidence="1">Uncharacterized protein</fullName>
    </submittedName>
</protein>
<accession>A0A9P0FX73</accession>
<sequence>MFDAVFVFQKMVTKLTALLILAYLSEALNIPLRQFRDLKSSNELLADQHHSTLSSHVVLHTSSREKKSPNIISIPIQQLLIPKFHVIPLHHGAQSNVHHSTVHTNVKHIITHDNIKIPIISQTVSHSAANITHPTSIIPILIPIHHNLVPVQDLSVIPLQKNIHKDPKLEHYSVMEKKDSNNNEEEMNRFRTFYGGYGTGLFFGGQGAGHGFHIFG</sequence>